<feature type="domain" description="PIN" evidence="1">
    <location>
        <begin position="6"/>
        <end position="117"/>
    </location>
</feature>
<evidence type="ECO:0000313" key="3">
    <source>
        <dbReference type="Proteomes" id="UP001524586"/>
    </source>
</evidence>
<name>A0ABT1U6F5_9GAMM</name>
<dbReference type="EMBL" id="JANIBK010000072">
    <property type="protein sequence ID" value="MCQ8129427.1"/>
    <property type="molecule type" value="Genomic_DNA"/>
</dbReference>
<gene>
    <name evidence="2" type="ORF">NP596_13270</name>
</gene>
<sequence length="134" mass="15080">MSVNCFVDSNVWLYAFMDESSPKHQQALTVIAQPGVMLSTQVVNEVCNNLLRKAGYTEQEIRQTVENFRQRYPIHTVTVDEVCQASALRESFSLSYWDSLVVASAIMADCRIIYSEDMHNGLAISGLQIINPFA</sequence>
<evidence type="ECO:0000259" key="1">
    <source>
        <dbReference type="Pfam" id="PF01850"/>
    </source>
</evidence>
<proteinExistence type="predicted"/>
<evidence type="ECO:0000313" key="2">
    <source>
        <dbReference type="EMBL" id="MCQ8129427.1"/>
    </source>
</evidence>
<dbReference type="InterPro" id="IPR002716">
    <property type="entry name" value="PIN_dom"/>
</dbReference>
<dbReference type="Proteomes" id="UP001524586">
    <property type="component" value="Unassembled WGS sequence"/>
</dbReference>
<reference evidence="2 3" key="1">
    <citation type="submission" date="2022-07" db="EMBL/GenBank/DDBJ databases">
        <title>Methylomonas rivi sp. nov., Methylomonas rosea sp. nov., Methylomonas aureus sp. nov. and Methylomonas subterranea sp. nov., four novel methanotrophs isolated from a freshwater creek and the deep terrestrial subsurface.</title>
        <authorList>
            <person name="Abin C."/>
            <person name="Sankaranarayanan K."/>
            <person name="Garner C."/>
            <person name="Sindelar R."/>
            <person name="Kotary K."/>
            <person name="Garner R."/>
            <person name="Barclay S."/>
            <person name="Lawson P."/>
            <person name="Krumholz L."/>
        </authorList>
    </citation>
    <scope>NUCLEOTIDE SEQUENCE [LARGE SCALE GENOMIC DNA]</scope>
    <source>
        <strain evidence="2 3">WSC-6</strain>
    </source>
</reference>
<dbReference type="CDD" id="cd18692">
    <property type="entry name" value="PIN_VapC-like"/>
    <property type="match status" value="1"/>
</dbReference>
<dbReference type="Gene3D" id="3.40.50.1010">
    <property type="entry name" value="5'-nuclease"/>
    <property type="match status" value="1"/>
</dbReference>
<comment type="caution">
    <text evidence="2">The sequence shown here is derived from an EMBL/GenBank/DDBJ whole genome shotgun (WGS) entry which is preliminary data.</text>
</comment>
<dbReference type="Pfam" id="PF01850">
    <property type="entry name" value="PIN"/>
    <property type="match status" value="1"/>
</dbReference>
<accession>A0ABT1U6F5</accession>
<protein>
    <submittedName>
        <fullName evidence="2">PIN domain-containing protein</fullName>
    </submittedName>
</protein>
<dbReference type="SUPFAM" id="SSF88723">
    <property type="entry name" value="PIN domain-like"/>
    <property type="match status" value="1"/>
</dbReference>
<keyword evidence="3" id="KW-1185">Reference proteome</keyword>
<dbReference type="InterPro" id="IPR029060">
    <property type="entry name" value="PIN-like_dom_sf"/>
</dbReference>
<dbReference type="RefSeq" id="WP_256615859.1">
    <property type="nucleotide sequence ID" value="NZ_JANIBK010000072.1"/>
</dbReference>
<organism evidence="2 3">
    <name type="scientific">Methylomonas rivi</name>
    <dbReference type="NCBI Taxonomy" id="2952226"/>
    <lineage>
        <taxon>Bacteria</taxon>
        <taxon>Pseudomonadati</taxon>
        <taxon>Pseudomonadota</taxon>
        <taxon>Gammaproteobacteria</taxon>
        <taxon>Methylococcales</taxon>
        <taxon>Methylococcaceae</taxon>
        <taxon>Methylomonas</taxon>
    </lineage>
</organism>